<dbReference type="InterPro" id="IPR036390">
    <property type="entry name" value="WH_DNA-bd_sf"/>
</dbReference>
<dbReference type="GO" id="GO:0009653">
    <property type="term" value="P:anatomical structure morphogenesis"/>
    <property type="evidence" value="ECO:0007669"/>
    <property type="project" value="TreeGrafter"/>
</dbReference>
<dbReference type="Proteomes" id="UP000027135">
    <property type="component" value="Unassembled WGS sequence"/>
</dbReference>
<dbReference type="Pfam" id="PF00250">
    <property type="entry name" value="Forkhead"/>
    <property type="match status" value="1"/>
</dbReference>
<sequence>MNSETSLGMSSFSTEVDQQAVTRTKRKLPEELCSTDNPCVKRSNNEDYFGTENCSLPTAIEAVAPNEQTVPLNTTDLQWKIEDIDMYESCTPRNENGGIEITLQNIDTIFKQISDSDIYIVYNSDFSESISLTEHSVTEFKHEDDTDYCDNDLSWLINFKTGASSKAAEIEHDHRNRGGKWAESAYSGVCKFPCPGVGLAPSCIETTETSVWCDRALPSSVGNHENSYPGDKRPPFTYVEMITKALQEKEKLTVSQIYQWISEHFPYYKPNNDRWKNCIRHNLTTNPHFSKGARAPRGAGRFWTLTSKHENFQSTLETERHEFMSNIMKADKADKVTANIEQEENQDLHREVLLSVPEEGIASYTFQDLGFEEWVSLVQSTEEILSRTEENAEVQDISPQAETTSPIEIGTYTHTRIWAKMYYVGTSDCS</sequence>
<evidence type="ECO:0000313" key="5">
    <source>
        <dbReference type="EMBL" id="KDR12301.1"/>
    </source>
</evidence>
<protein>
    <submittedName>
        <fullName evidence="5">Forkhead box protein A1-A</fullName>
    </submittedName>
</protein>
<organism evidence="5 6">
    <name type="scientific">Zootermopsis nevadensis</name>
    <name type="common">Dampwood termite</name>
    <dbReference type="NCBI Taxonomy" id="136037"/>
    <lineage>
        <taxon>Eukaryota</taxon>
        <taxon>Metazoa</taxon>
        <taxon>Ecdysozoa</taxon>
        <taxon>Arthropoda</taxon>
        <taxon>Hexapoda</taxon>
        <taxon>Insecta</taxon>
        <taxon>Pterygota</taxon>
        <taxon>Neoptera</taxon>
        <taxon>Polyneoptera</taxon>
        <taxon>Dictyoptera</taxon>
        <taxon>Blattodea</taxon>
        <taxon>Blattoidea</taxon>
        <taxon>Termitoidae</taxon>
        <taxon>Termopsidae</taxon>
        <taxon>Zootermopsis</taxon>
    </lineage>
</organism>
<dbReference type="InterPro" id="IPR001766">
    <property type="entry name" value="Fork_head_dom"/>
</dbReference>
<evidence type="ECO:0000259" key="4">
    <source>
        <dbReference type="PROSITE" id="PS50039"/>
    </source>
</evidence>
<dbReference type="GO" id="GO:0000981">
    <property type="term" value="F:DNA-binding transcription factor activity, RNA polymerase II-specific"/>
    <property type="evidence" value="ECO:0007669"/>
    <property type="project" value="TreeGrafter"/>
</dbReference>
<evidence type="ECO:0000256" key="2">
    <source>
        <dbReference type="PROSITE-ProRule" id="PRU00089"/>
    </source>
</evidence>
<dbReference type="GO" id="GO:0030154">
    <property type="term" value="P:cell differentiation"/>
    <property type="evidence" value="ECO:0007669"/>
    <property type="project" value="TreeGrafter"/>
</dbReference>
<dbReference type="AlphaFoldDB" id="A0A067QRX5"/>
<dbReference type="Gene3D" id="1.10.10.10">
    <property type="entry name" value="Winged helix-like DNA-binding domain superfamily/Winged helix DNA-binding domain"/>
    <property type="match status" value="1"/>
</dbReference>
<dbReference type="PRINTS" id="PR00053">
    <property type="entry name" value="FORKHEAD"/>
</dbReference>
<evidence type="ECO:0000256" key="3">
    <source>
        <dbReference type="SAM" id="MobiDB-lite"/>
    </source>
</evidence>
<name>A0A067QRX5_ZOONE</name>
<keyword evidence="2" id="KW-0539">Nucleus</keyword>
<keyword evidence="6" id="KW-1185">Reference proteome</keyword>
<dbReference type="PANTHER" id="PTHR11829">
    <property type="entry name" value="FORKHEAD BOX PROTEIN"/>
    <property type="match status" value="1"/>
</dbReference>
<dbReference type="SMART" id="SM00339">
    <property type="entry name" value="FH"/>
    <property type="match status" value="1"/>
</dbReference>
<dbReference type="EMBL" id="KK853027">
    <property type="protein sequence ID" value="KDR12301.1"/>
    <property type="molecule type" value="Genomic_DNA"/>
</dbReference>
<dbReference type="SUPFAM" id="SSF46785">
    <property type="entry name" value="Winged helix' DNA-binding domain"/>
    <property type="match status" value="1"/>
</dbReference>
<reference evidence="5 6" key="1">
    <citation type="journal article" date="2014" name="Nat. Commun.">
        <title>Molecular traces of alternative social organization in a termite genome.</title>
        <authorList>
            <person name="Terrapon N."/>
            <person name="Li C."/>
            <person name="Robertson H.M."/>
            <person name="Ji L."/>
            <person name="Meng X."/>
            <person name="Booth W."/>
            <person name="Chen Z."/>
            <person name="Childers C.P."/>
            <person name="Glastad K.M."/>
            <person name="Gokhale K."/>
            <person name="Gowin J."/>
            <person name="Gronenberg W."/>
            <person name="Hermansen R.A."/>
            <person name="Hu H."/>
            <person name="Hunt B.G."/>
            <person name="Huylmans A.K."/>
            <person name="Khalil S.M."/>
            <person name="Mitchell R.D."/>
            <person name="Munoz-Torres M.C."/>
            <person name="Mustard J.A."/>
            <person name="Pan H."/>
            <person name="Reese J.T."/>
            <person name="Scharf M.E."/>
            <person name="Sun F."/>
            <person name="Vogel H."/>
            <person name="Xiao J."/>
            <person name="Yang W."/>
            <person name="Yang Z."/>
            <person name="Yang Z."/>
            <person name="Zhou J."/>
            <person name="Zhu J."/>
            <person name="Brent C.S."/>
            <person name="Elsik C.G."/>
            <person name="Goodisman M.A."/>
            <person name="Liberles D.A."/>
            <person name="Roe R.M."/>
            <person name="Vargo E.L."/>
            <person name="Vilcinskas A."/>
            <person name="Wang J."/>
            <person name="Bornberg-Bauer E."/>
            <person name="Korb J."/>
            <person name="Zhang G."/>
            <person name="Liebig J."/>
        </authorList>
    </citation>
    <scope>NUCLEOTIDE SEQUENCE [LARGE SCALE GENOMIC DNA]</scope>
    <source>
        <tissue evidence="5">Whole organism</tissue>
    </source>
</reference>
<accession>A0A067QRX5</accession>
<feature type="domain" description="Fork-head" evidence="4">
    <location>
        <begin position="233"/>
        <end position="322"/>
    </location>
</feature>
<dbReference type="STRING" id="136037.A0A067QRX5"/>
<dbReference type="InterPro" id="IPR036388">
    <property type="entry name" value="WH-like_DNA-bd_sf"/>
</dbReference>
<dbReference type="PROSITE" id="PS50039">
    <property type="entry name" value="FORK_HEAD_3"/>
    <property type="match status" value="1"/>
</dbReference>
<dbReference type="eggNOG" id="KOG3563">
    <property type="taxonomic scope" value="Eukaryota"/>
</dbReference>
<proteinExistence type="predicted"/>
<dbReference type="InterPro" id="IPR050211">
    <property type="entry name" value="FOX_domain-containing"/>
</dbReference>
<dbReference type="GO" id="GO:0000978">
    <property type="term" value="F:RNA polymerase II cis-regulatory region sequence-specific DNA binding"/>
    <property type="evidence" value="ECO:0007669"/>
    <property type="project" value="TreeGrafter"/>
</dbReference>
<dbReference type="GO" id="GO:0005634">
    <property type="term" value="C:nucleus"/>
    <property type="evidence" value="ECO:0007669"/>
    <property type="project" value="UniProtKB-SubCell"/>
</dbReference>
<feature type="compositionally biased region" description="Polar residues" evidence="3">
    <location>
        <begin position="1"/>
        <end position="22"/>
    </location>
</feature>
<evidence type="ECO:0000313" key="6">
    <source>
        <dbReference type="Proteomes" id="UP000027135"/>
    </source>
</evidence>
<keyword evidence="1 2" id="KW-0238">DNA-binding</keyword>
<feature type="region of interest" description="Disordered" evidence="3">
    <location>
        <begin position="1"/>
        <end position="25"/>
    </location>
</feature>
<dbReference type="InParanoid" id="A0A067QRX5"/>
<feature type="DNA-binding region" description="Fork-head" evidence="2">
    <location>
        <begin position="233"/>
        <end position="322"/>
    </location>
</feature>
<evidence type="ECO:0000256" key="1">
    <source>
        <dbReference type="ARBA" id="ARBA00023125"/>
    </source>
</evidence>
<dbReference type="CDD" id="cd00059">
    <property type="entry name" value="FH_FOX"/>
    <property type="match status" value="1"/>
</dbReference>
<comment type="subcellular location">
    <subcellularLocation>
        <location evidence="2">Nucleus</location>
    </subcellularLocation>
</comment>
<gene>
    <name evidence="5" type="ORF">L798_13818</name>
</gene>
<dbReference type="PANTHER" id="PTHR11829:SF142">
    <property type="entry name" value="FORK-HEAD DOMAIN-CONTAINING PROTEIN"/>
    <property type="match status" value="1"/>
</dbReference>